<dbReference type="Proteomes" id="UP001189429">
    <property type="component" value="Unassembled WGS sequence"/>
</dbReference>
<reference evidence="3" key="1">
    <citation type="submission" date="2023-10" db="EMBL/GenBank/DDBJ databases">
        <authorList>
            <person name="Chen Y."/>
            <person name="Shah S."/>
            <person name="Dougan E. K."/>
            <person name="Thang M."/>
            <person name="Chan C."/>
        </authorList>
    </citation>
    <scope>NUCLEOTIDE SEQUENCE [LARGE SCALE GENOMIC DNA]</scope>
</reference>
<feature type="compositionally biased region" description="Basic residues" evidence="1">
    <location>
        <begin position="299"/>
        <end position="330"/>
    </location>
</feature>
<accession>A0ABN9THK8</accession>
<feature type="compositionally biased region" description="Low complexity" evidence="1">
    <location>
        <begin position="34"/>
        <end position="54"/>
    </location>
</feature>
<comment type="caution">
    <text evidence="3">The sequence shown here is derived from an EMBL/GenBank/DDBJ whole genome shotgun (WGS) entry which is preliminary data.</text>
</comment>
<feature type="compositionally biased region" description="Basic and acidic residues" evidence="1">
    <location>
        <begin position="95"/>
        <end position="112"/>
    </location>
</feature>
<feature type="compositionally biased region" description="Low complexity" evidence="1">
    <location>
        <begin position="71"/>
        <end position="89"/>
    </location>
</feature>
<evidence type="ECO:0000259" key="2">
    <source>
        <dbReference type="Pfam" id="PF24899"/>
    </source>
</evidence>
<protein>
    <recommendedName>
        <fullName evidence="2">ATP-dependent RNA helicase DHX29-like UBA domain-containing protein</fullName>
    </recommendedName>
</protein>
<proteinExistence type="predicted"/>
<feature type="region of interest" description="Disordered" evidence="1">
    <location>
        <begin position="71"/>
        <end position="112"/>
    </location>
</feature>
<organism evidence="3 4">
    <name type="scientific">Prorocentrum cordatum</name>
    <dbReference type="NCBI Taxonomy" id="2364126"/>
    <lineage>
        <taxon>Eukaryota</taxon>
        <taxon>Sar</taxon>
        <taxon>Alveolata</taxon>
        <taxon>Dinophyceae</taxon>
        <taxon>Prorocentrales</taxon>
        <taxon>Prorocentraceae</taxon>
        <taxon>Prorocentrum</taxon>
    </lineage>
</organism>
<dbReference type="Pfam" id="PF24899">
    <property type="entry name" value="UBA_DHX29"/>
    <property type="match status" value="1"/>
</dbReference>
<name>A0ABN9THK8_9DINO</name>
<feature type="compositionally biased region" description="Acidic residues" evidence="1">
    <location>
        <begin position="1"/>
        <end position="11"/>
    </location>
</feature>
<dbReference type="EMBL" id="CAUYUJ010014732">
    <property type="protein sequence ID" value="CAK0845384.1"/>
    <property type="molecule type" value="Genomic_DNA"/>
</dbReference>
<dbReference type="InterPro" id="IPR056890">
    <property type="entry name" value="UBA_DHX29-like"/>
</dbReference>
<keyword evidence="4" id="KW-1185">Reference proteome</keyword>
<evidence type="ECO:0000256" key="1">
    <source>
        <dbReference type="SAM" id="MobiDB-lite"/>
    </source>
</evidence>
<evidence type="ECO:0000313" key="3">
    <source>
        <dbReference type="EMBL" id="CAK0845384.1"/>
    </source>
</evidence>
<feature type="region of interest" description="Disordered" evidence="1">
    <location>
        <begin position="265"/>
        <end position="330"/>
    </location>
</feature>
<evidence type="ECO:0000313" key="4">
    <source>
        <dbReference type="Proteomes" id="UP001189429"/>
    </source>
</evidence>
<gene>
    <name evidence="3" type="ORF">PCOR1329_LOCUS39191</name>
</gene>
<sequence>MSDEQDAEAEAEAAAAGAPEGAGGGPAFEPPPRAAEGSAGAAAGEDTGWEAVAEAAEDGADVAELLGMGAAASAPAAPSASQAEGGASKESVEEEVARRVREEFEREEKREAGPSNCARMLKASANRVRESATGKIALPAPLEAKILDLMQSDSASEAATEDCVRPLSEPIFFDGEQLRVFSMLRYPPTYRLKVNSATRAYDRLYESHKLLESHGFAPEHVRAALEATLGLDLRAALEWLVLTLPPGAVPTPLGGEGGEAIKLYEGGKSKKPSKIPAAGGAAGGRPGSPPRPRPPGAGRRSRRPSRARRPRARRRARRAARTARAARRVR</sequence>
<feature type="region of interest" description="Disordered" evidence="1">
    <location>
        <begin position="1"/>
        <end position="56"/>
    </location>
</feature>
<feature type="domain" description="ATP-dependent RNA helicase DHX29-like UBA" evidence="2">
    <location>
        <begin position="209"/>
        <end position="250"/>
    </location>
</feature>